<reference evidence="1" key="1">
    <citation type="journal article" date="2014" name="Front. Microbiol.">
        <title>High frequency of phylogenetically diverse reductive dehalogenase-homologous genes in deep subseafloor sedimentary metagenomes.</title>
        <authorList>
            <person name="Kawai M."/>
            <person name="Futagami T."/>
            <person name="Toyoda A."/>
            <person name="Takaki Y."/>
            <person name="Nishi S."/>
            <person name="Hori S."/>
            <person name="Arai W."/>
            <person name="Tsubouchi T."/>
            <person name="Morono Y."/>
            <person name="Uchiyama I."/>
            <person name="Ito T."/>
            <person name="Fujiyama A."/>
            <person name="Inagaki F."/>
            <person name="Takami H."/>
        </authorList>
    </citation>
    <scope>NUCLEOTIDE SEQUENCE</scope>
    <source>
        <strain evidence="1">Expedition CK06-06</strain>
    </source>
</reference>
<dbReference type="Gene3D" id="3.90.176.10">
    <property type="entry name" value="Toxin ADP-ribosyltransferase, Chain A, domain 1"/>
    <property type="match status" value="1"/>
</dbReference>
<comment type="caution">
    <text evidence="1">The sequence shown here is derived from an EMBL/GenBank/DDBJ whole genome shotgun (WGS) entry which is preliminary data.</text>
</comment>
<gene>
    <name evidence="1" type="ORF">S01H1_85156</name>
</gene>
<protein>
    <submittedName>
        <fullName evidence="1">Uncharacterized protein</fullName>
    </submittedName>
</protein>
<dbReference type="EMBL" id="BARS01058371">
    <property type="protein sequence ID" value="GAG47863.1"/>
    <property type="molecule type" value="Genomic_DNA"/>
</dbReference>
<dbReference type="AlphaFoldDB" id="X0YGW9"/>
<dbReference type="SUPFAM" id="SSF56399">
    <property type="entry name" value="ADP-ribosylation"/>
    <property type="match status" value="1"/>
</dbReference>
<sequence>MKFTDDGFASWSGDRDIANGFLFSGETAGDGALIRMKAKKGVKALYIDESEVEFLFGTGSKYKIVDIEDGVKIGRRMGAGLRGETIQTRKVITVELQ</sequence>
<organism evidence="1">
    <name type="scientific">marine sediment metagenome</name>
    <dbReference type="NCBI Taxonomy" id="412755"/>
    <lineage>
        <taxon>unclassified sequences</taxon>
        <taxon>metagenomes</taxon>
        <taxon>ecological metagenomes</taxon>
    </lineage>
</organism>
<proteinExistence type="predicted"/>
<evidence type="ECO:0000313" key="1">
    <source>
        <dbReference type="EMBL" id="GAG47863.1"/>
    </source>
</evidence>
<name>X0YGW9_9ZZZZ</name>
<accession>X0YGW9</accession>